<evidence type="ECO:0000256" key="2">
    <source>
        <dbReference type="SAM" id="SignalP"/>
    </source>
</evidence>
<dbReference type="PROSITE" id="PS51257">
    <property type="entry name" value="PROKAR_LIPOPROTEIN"/>
    <property type="match status" value="1"/>
</dbReference>
<name>A0ABS8EPY9_9FLAO</name>
<sequence>MKQIIIICSIAFLIVSCSSNAQDIIGDWTGEVRGDNIALPINFHISKTDGNYSSTIDFLSQKVMGFKTSSTTFNDNRLLITIEGQGIVFDGKLKDGILSGSYTQRTNRLSFKLSRLLIKETTKKVRPQDPKKPYPYSSEEVRFTNSKANHIKLAGTLTFPKDIKNPPVAILITGTGAQNRDEEIFNHRPFLVLSDYLTRKGIAVLRYDDRGVGQSEGTLKDTNSEDLATDVEAAIRYLKTRTDISPQKIGLIGHSEGGLIAPIVASKDKSIAFIVSLAGTGADGLTLLLSQERRQAELRGVSTNEIDFNERILKRAFTIVKEENDFSKISELVQKDLELFRKENANNPYINLLTDNEITGHTKAASNPKNIYFFKTDPKQFWEKVQCPILAINGDKDSQVSSKIHLAAIKEAIEEGGNSETTIKELKGLNHLFQTAKTGSVEEYEQIEETFSPKALLMIKDWVIAHTK</sequence>
<dbReference type="GO" id="GO:0016787">
    <property type="term" value="F:hydrolase activity"/>
    <property type="evidence" value="ECO:0007669"/>
    <property type="project" value="UniProtKB-KW"/>
</dbReference>
<dbReference type="InterPro" id="IPR053145">
    <property type="entry name" value="AB_hydrolase_Est10"/>
</dbReference>
<dbReference type="InterPro" id="IPR002471">
    <property type="entry name" value="Pept_S9_AS"/>
</dbReference>
<organism evidence="4 5">
    <name type="scientific">Winogradskyella immobilis</name>
    <dbReference type="NCBI Taxonomy" id="2816852"/>
    <lineage>
        <taxon>Bacteria</taxon>
        <taxon>Pseudomonadati</taxon>
        <taxon>Bacteroidota</taxon>
        <taxon>Flavobacteriia</taxon>
        <taxon>Flavobacteriales</taxon>
        <taxon>Flavobacteriaceae</taxon>
        <taxon>Winogradskyella</taxon>
    </lineage>
</organism>
<dbReference type="PROSITE" id="PS00708">
    <property type="entry name" value="PRO_ENDOPEP_SER"/>
    <property type="match status" value="1"/>
</dbReference>
<dbReference type="SUPFAM" id="SSF53474">
    <property type="entry name" value="alpha/beta-Hydrolases"/>
    <property type="match status" value="1"/>
</dbReference>
<evidence type="ECO:0000313" key="5">
    <source>
        <dbReference type="Proteomes" id="UP000778797"/>
    </source>
</evidence>
<keyword evidence="5" id="KW-1185">Reference proteome</keyword>
<dbReference type="PANTHER" id="PTHR43265:SF1">
    <property type="entry name" value="ESTERASE ESTD"/>
    <property type="match status" value="1"/>
</dbReference>
<keyword evidence="2" id="KW-0732">Signal</keyword>
<comment type="caution">
    <text evidence="4">The sequence shown here is derived from an EMBL/GenBank/DDBJ whole genome shotgun (WGS) entry which is preliminary data.</text>
</comment>
<keyword evidence="1 4" id="KW-0378">Hydrolase</keyword>
<accession>A0ABS8EPY9</accession>
<reference evidence="5" key="2">
    <citation type="submission" date="2023-07" db="EMBL/GenBank/DDBJ databases">
        <title>Genome of Winogradskyella sp. E313.</title>
        <authorList>
            <person name="Zhou Y."/>
        </authorList>
    </citation>
    <scope>NUCLEOTIDE SEQUENCE [LARGE SCALE GENOMIC DNA]</scope>
    <source>
        <strain evidence="5">E313</strain>
    </source>
</reference>
<dbReference type="Proteomes" id="UP000778797">
    <property type="component" value="Unassembled WGS sequence"/>
</dbReference>
<dbReference type="PANTHER" id="PTHR43265">
    <property type="entry name" value="ESTERASE ESTD"/>
    <property type="match status" value="1"/>
</dbReference>
<dbReference type="EMBL" id="JAFMPT010000007">
    <property type="protein sequence ID" value="MCC1484377.1"/>
    <property type="molecule type" value="Genomic_DNA"/>
</dbReference>
<evidence type="ECO:0000256" key="1">
    <source>
        <dbReference type="ARBA" id="ARBA00022801"/>
    </source>
</evidence>
<dbReference type="Pfam" id="PF12146">
    <property type="entry name" value="Hydrolase_4"/>
    <property type="match status" value="1"/>
</dbReference>
<reference evidence="5" key="1">
    <citation type="submission" date="2021-03" db="EMBL/GenBank/DDBJ databases">
        <title>Genome of Cognatishimia sp. F0-27.</title>
        <authorList>
            <person name="Ping X."/>
        </authorList>
    </citation>
    <scope>NUCLEOTIDE SEQUENCE [LARGE SCALE GENOMIC DNA]</scope>
    <source>
        <strain evidence="5">E313</strain>
    </source>
</reference>
<dbReference type="InterPro" id="IPR022742">
    <property type="entry name" value="Hydrolase_4"/>
</dbReference>
<proteinExistence type="predicted"/>
<feature type="chain" id="PRO_5045758301" evidence="2">
    <location>
        <begin position="22"/>
        <end position="468"/>
    </location>
</feature>
<feature type="domain" description="Serine aminopeptidase S33" evidence="3">
    <location>
        <begin position="193"/>
        <end position="275"/>
    </location>
</feature>
<protein>
    <submittedName>
        <fullName evidence="4">Alpha/beta fold hydrolase</fullName>
    </submittedName>
</protein>
<dbReference type="InterPro" id="IPR029058">
    <property type="entry name" value="AB_hydrolase_fold"/>
</dbReference>
<dbReference type="RefSeq" id="WP_227476824.1">
    <property type="nucleotide sequence ID" value="NZ_JAFMPT010000007.1"/>
</dbReference>
<gene>
    <name evidence="4" type="ORF">J1C55_07250</name>
</gene>
<dbReference type="Gene3D" id="3.40.50.1820">
    <property type="entry name" value="alpha/beta hydrolase"/>
    <property type="match status" value="1"/>
</dbReference>
<evidence type="ECO:0000313" key="4">
    <source>
        <dbReference type="EMBL" id="MCC1484377.1"/>
    </source>
</evidence>
<evidence type="ECO:0000259" key="3">
    <source>
        <dbReference type="Pfam" id="PF12146"/>
    </source>
</evidence>
<feature type="signal peptide" evidence="2">
    <location>
        <begin position="1"/>
        <end position="21"/>
    </location>
</feature>